<dbReference type="Pfam" id="PF02984">
    <property type="entry name" value="Cyclin_C"/>
    <property type="match status" value="1"/>
</dbReference>
<comment type="caution">
    <text evidence="8">The sequence shown here is derived from an EMBL/GenBank/DDBJ whole genome shotgun (WGS) entry which is preliminary data.</text>
</comment>
<dbReference type="InterPro" id="IPR004367">
    <property type="entry name" value="Cyclin_C-dom"/>
</dbReference>
<dbReference type="InterPro" id="IPR048258">
    <property type="entry name" value="Cyclins_cyclin-box"/>
</dbReference>
<dbReference type="PANTHER" id="PTHR10177">
    <property type="entry name" value="CYCLINS"/>
    <property type="match status" value="1"/>
</dbReference>
<evidence type="ECO:0000256" key="3">
    <source>
        <dbReference type="ARBA" id="ARBA00023306"/>
    </source>
</evidence>
<keyword evidence="2 4" id="KW-0195">Cyclin</keyword>
<feature type="region of interest" description="Disordered" evidence="5">
    <location>
        <begin position="254"/>
        <end position="285"/>
    </location>
</feature>
<dbReference type="Proteomes" id="UP001162164">
    <property type="component" value="Unassembled WGS sequence"/>
</dbReference>
<dbReference type="SMART" id="SM01332">
    <property type="entry name" value="Cyclin_C"/>
    <property type="match status" value="1"/>
</dbReference>
<keyword evidence="9" id="KW-1185">Reference proteome</keyword>
<evidence type="ECO:0000313" key="8">
    <source>
        <dbReference type="EMBL" id="KAJ8965514.1"/>
    </source>
</evidence>
<keyword evidence="1" id="KW-0132">Cell division</keyword>
<dbReference type="PROSITE" id="PS00292">
    <property type="entry name" value="CYCLINS"/>
    <property type="match status" value="1"/>
</dbReference>
<evidence type="ECO:0000313" key="9">
    <source>
        <dbReference type="Proteomes" id="UP001162164"/>
    </source>
</evidence>
<dbReference type="InterPro" id="IPR013763">
    <property type="entry name" value="Cyclin-like_dom"/>
</dbReference>
<dbReference type="Pfam" id="PF00134">
    <property type="entry name" value="Cyclin_N"/>
    <property type="match status" value="1"/>
</dbReference>
<organism evidence="8 9">
    <name type="scientific">Molorchus minor</name>
    <dbReference type="NCBI Taxonomy" id="1323400"/>
    <lineage>
        <taxon>Eukaryota</taxon>
        <taxon>Metazoa</taxon>
        <taxon>Ecdysozoa</taxon>
        <taxon>Arthropoda</taxon>
        <taxon>Hexapoda</taxon>
        <taxon>Insecta</taxon>
        <taxon>Pterygota</taxon>
        <taxon>Neoptera</taxon>
        <taxon>Endopterygota</taxon>
        <taxon>Coleoptera</taxon>
        <taxon>Polyphaga</taxon>
        <taxon>Cucujiformia</taxon>
        <taxon>Chrysomeloidea</taxon>
        <taxon>Cerambycidae</taxon>
        <taxon>Lamiinae</taxon>
        <taxon>Monochamini</taxon>
        <taxon>Molorchus</taxon>
    </lineage>
</organism>
<dbReference type="EMBL" id="JAPWTJ010002597">
    <property type="protein sequence ID" value="KAJ8965514.1"/>
    <property type="molecule type" value="Genomic_DNA"/>
</dbReference>
<comment type="similarity">
    <text evidence="4">Belongs to the cyclin family.</text>
</comment>
<evidence type="ECO:0000256" key="1">
    <source>
        <dbReference type="ARBA" id="ARBA00022618"/>
    </source>
</evidence>
<accession>A0ABQ9IV33</accession>
<proteinExistence type="inferred from homology"/>
<sequence>MLRKKSYPVAEDSGFGSAFFTTSTEQNNISRWKNEKEKDVFPRCLMFNTEYRNDIWRYLRESESQHPTLKSTYMLKQPDLNWNTRSILIDWLSSVAVEYKFCNETFHLGVNYIDRFLSQIAVSSRHSNMYANKFQLVGASAMMVAGKIEEYQAIDAQEWSYLTGDTFSAHKILKMEQLIMKMLKFRMQPPTIYTFIRHLSSEMQMEPKIVHLAMYISELALLEGDDYLNQFPSKLAAASIALARYTFSKQKPWPEKLKGSQRPVVQRQQKTFRDSPSKGQQAIQTKYKSEKYNRVALLKPRALNLNDFDDDEE</sequence>
<dbReference type="InterPro" id="IPR039361">
    <property type="entry name" value="Cyclin"/>
</dbReference>
<dbReference type="Gene3D" id="1.10.472.10">
    <property type="entry name" value="Cyclin-like"/>
    <property type="match status" value="2"/>
</dbReference>
<evidence type="ECO:0000259" key="6">
    <source>
        <dbReference type="SMART" id="SM00385"/>
    </source>
</evidence>
<evidence type="ECO:0000259" key="7">
    <source>
        <dbReference type="SMART" id="SM01332"/>
    </source>
</evidence>
<dbReference type="SMART" id="SM00385">
    <property type="entry name" value="CYCLIN"/>
    <property type="match status" value="2"/>
</dbReference>
<dbReference type="SUPFAM" id="SSF47954">
    <property type="entry name" value="Cyclin-like"/>
    <property type="match status" value="2"/>
</dbReference>
<gene>
    <name evidence="8" type="ORF">NQ317_004604</name>
</gene>
<dbReference type="InterPro" id="IPR006671">
    <property type="entry name" value="Cyclin_N"/>
</dbReference>
<dbReference type="InterPro" id="IPR046965">
    <property type="entry name" value="Cyclin_A/B-like"/>
</dbReference>
<protein>
    <submittedName>
        <fullName evidence="8">Uncharacterized protein</fullName>
    </submittedName>
</protein>
<feature type="domain" description="Cyclin C-terminal" evidence="7">
    <location>
        <begin position="190"/>
        <end position="301"/>
    </location>
</feature>
<evidence type="ECO:0000256" key="5">
    <source>
        <dbReference type="SAM" id="MobiDB-lite"/>
    </source>
</evidence>
<evidence type="ECO:0000256" key="2">
    <source>
        <dbReference type="ARBA" id="ARBA00023127"/>
    </source>
</evidence>
<name>A0ABQ9IV33_9CUCU</name>
<feature type="domain" description="Cyclin-like" evidence="6">
    <location>
        <begin position="90"/>
        <end position="181"/>
    </location>
</feature>
<feature type="domain" description="Cyclin-like" evidence="6">
    <location>
        <begin position="194"/>
        <end position="307"/>
    </location>
</feature>
<reference evidence="8" key="1">
    <citation type="journal article" date="2023" name="Insect Mol. Biol.">
        <title>Genome sequencing provides insights into the evolution of gene families encoding plant cell wall-degrading enzymes in longhorned beetles.</title>
        <authorList>
            <person name="Shin N.R."/>
            <person name="Okamura Y."/>
            <person name="Kirsch R."/>
            <person name="Pauchet Y."/>
        </authorList>
    </citation>
    <scope>NUCLEOTIDE SEQUENCE</scope>
    <source>
        <strain evidence="8">MMC_N1</strain>
    </source>
</reference>
<keyword evidence="3" id="KW-0131">Cell cycle</keyword>
<evidence type="ECO:0000256" key="4">
    <source>
        <dbReference type="RuleBase" id="RU000383"/>
    </source>
</evidence>
<dbReference type="InterPro" id="IPR036915">
    <property type="entry name" value="Cyclin-like_sf"/>
</dbReference>
<dbReference type="PIRSF" id="PIRSF001771">
    <property type="entry name" value="Cyclin_A_B_D_E"/>
    <property type="match status" value="1"/>
</dbReference>